<dbReference type="GO" id="GO:0016787">
    <property type="term" value="F:hydrolase activity"/>
    <property type="evidence" value="ECO:0007669"/>
    <property type="project" value="UniProtKB-KW"/>
</dbReference>
<dbReference type="SUPFAM" id="SSF56281">
    <property type="entry name" value="Metallo-hydrolase/oxidoreductase"/>
    <property type="match status" value="1"/>
</dbReference>
<dbReference type="CDD" id="cd16275">
    <property type="entry name" value="BaeB-like_MBL-fold"/>
    <property type="match status" value="1"/>
</dbReference>
<dbReference type="AlphaFoldDB" id="A5G655"/>
<evidence type="ECO:0000256" key="2">
    <source>
        <dbReference type="ARBA" id="ARBA00022723"/>
    </source>
</evidence>
<dbReference type="Proteomes" id="UP000006695">
    <property type="component" value="Chromosome"/>
</dbReference>
<dbReference type="HOGENOM" id="CLU_030571_5_3_7"/>
<dbReference type="SMART" id="SM00849">
    <property type="entry name" value="Lactamase_B"/>
    <property type="match status" value="1"/>
</dbReference>
<proteinExistence type="predicted"/>
<evidence type="ECO:0000256" key="3">
    <source>
        <dbReference type="ARBA" id="ARBA00022801"/>
    </source>
</evidence>
<dbReference type="STRING" id="351605.Gura_3108"/>
<dbReference type="RefSeq" id="WP_011939939.1">
    <property type="nucleotide sequence ID" value="NC_009483.1"/>
</dbReference>
<evidence type="ECO:0000259" key="5">
    <source>
        <dbReference type="SMART" id="SM00849"/>
    </source>
</evidence>
<evidence type="ECO:0000313" key="7">
    <source>
        <dbReference type="Proteomes" id="UP000006695"/>
    </source>
</evidence>
<dbReference type="GO" id="GO:0046872">
    <property type="term" value="F:metal ion binding"/>
    <property type="evidence" value="ECO:0007669"/>
    <property type="project" value="UniProtKB-KW"/>
</dbReference>
<evidence type="ECO:0000256" key="1">
    <source>
        <dbReference type="ARBA" id="ARBA00001947"/>
    </source>
</evidence>
<keyword evidence="7" id="KW-1185">Reference proteome</keyword>
<dbReference type="Pfam" id="PF00753">
    <property type="entry name" value="Lactamase_B"/>
    <property type="match status" value="1"/>
</dbReference>
<evidence type="ECO:0000313" key="6">
    <source>
        <dbReference type="EMBL" id="ABQ27273.1"/>
    </source>
</evidence>
<dbReference type="InterPro" id="IPR036866">
    <property type="entry name" value="RibonucZ/Hydroxyglut_hydro"/>
</dbReference>
<dbReference type="KEGG" id="gur:Gura_3108"/>
<sequence>MTSSGCRTDIQGYQVFPLRICYQFMINYCYIILDRFSGEAAIVDPAWDLEALQGKLQEMGARPTMILLTHSHYDHVNLVAPLVREYDPKVILSRQERDYYQFSCDNLFAAEHLDQIRLGETLINCLLTPGHTTGSMCYLLSHSLFTGDTVFVEGCGICTTEGGSASGMFESIQRIKRTVEPHVSVFPGHCYGRAPGCSLASVMEHNIYFHLESKRQFVDFRMRKGQTNSFAFK</sequence>
<keyword evidence="3" id="KW-0378">Hydrolase</keyword>
<dbReference type="PANTHER" id="PTHR46233">
    <property type="entry name" value="HYDROXYACYLGLUTATHIONE HYDROLASE GLOC"/>
    <property type="match status" value="1"/>
</dbReference>
<keyword evidence="2" id="KW-0479">Metal-binding</keyword>
<dbReference type="Gene3D" id="3.60.15.10">
    <property type="entry name" value="Ribonuclease Z/Hydroxyacylglutathione hydrolase-like"/>
    <property type="match status" value="1"/>
</dbReference>
<dbReference type="InterPro" id="IPR001279">
    <property type="entry name" value="Metallo-B-lactamas"/>
</dbReference>
<organism evidence="6 7">
    <name type="scientific">Geotalea uraniireducens (strain Rf4)</name>
    <name type="common">Geobacter uraniireducens</name>
    <dbReference type="NCBI Taxonomy" id="351605"/>
    <lineage>
        <taxon>Bacteria</taxon>
        <taxon>Pseudomonadati</taxon>
        <taxon>Thermodesulfobacteriota</taxon>
        <taxon>Desulfuromonadia</taxon>
        <taxon>Geobacterales</taxon>
        <taxon>Geobacteraceae</taxon>
        <taxon>Geotalea</taxon>
    </lineage>
</organism>
<name>A5G655_GEOUR</name>
<feature type="domain" description="Metallo-beta-lactamase" evidence="5">
    <location>
        <begin position="26"/>
        <end position="189"/>
    </location>
</feature>
<comment type="cofactor">
    <cofactor evidence="1">
        <name>Zn(2+)</name>
        <dbReference type="ChEBI" id="CHEBI:29105"/>
    </cofactor>
</comment>
<dbReference type="EMBL" id="CP000698">
    <property type="protein sequence ID" value="ABQ27273.1"/>
    <property type="molecule type" value="Genomic_DNA"/>
</dbReference>
<keyword evidence="4" id="KW-0862">Zinc</keyword>
<dbReference type="OrthoDB" id="9802991at2"/>
<protein>
    <submittedName>
        <fullName evidence="6">Beta-lactamase domain protein</fullName>
    </submittedName>
</protein>
<reference evidence="6 7" key="1">
    <citation type="submission" date="2007-05" db="EMBL/GenBank/DDBJ databases">
        <title>Complete sequence of Geobacter uraniireducens Rf4.</title>
        <authorList>
            <consortium name="US DOE Joint Genome Institute"/>
            <person name="Copeland A."/>
            <person name="Lucas S."/>
            <person name="Lapidus A."/>
            <person name="Barry K."/>
            <person name="Detter J.C."/>
            <person name="Glavina del Rio T."/>
            <person name="Hammon N."/>
            <person name="Israni S."/>
            <person name="Dalin E."/>
            <person name="Tice H."/>
            <person name="Pitluck S."/>
            <person name="Chertkov O."/>
            <person name="Brettin T."/>
            <person name="Bruce D."/>
            <person name="Han C."/>
            <person name="Schmutz J."/>
            <person name="Larimer F."/>
            <person name="Land M."/>
            <person name="Hauser L."/>
            <person name="Kyrpides N."/>
            <person name="Mikhailova N."/>
            <person name="Shelobolina E."/>
            <person name="Aklujkar M."/>
            <person name="Lovley D."/>
            <person name="Richardson P."/>
        </authorList>
    </citation>
    <scope>NUCLEOTIDE SEQUENCE [LARGE SCALE GENOMIC DNA]</scope>
    <source>
        <strain evidence="6 7">Rf4</strain>
    </source>
</reference>
<evidence type="ECO:0000256" key="4">
    <source>
        <dbReference type="ARBA" id="ARBA00022833"/>
    </source>
</evidence>
<accession>A5G655</accession>
<dbReference type="InterPro" id="IPR051453">
    <property type="entry name" value="MBL_Glyoxalase_II"/>
</dbReference>
<dbReference type="PANTHER" id="PTHR46233:SF3">
    <property type="entry name" value="HYDROXYACYLGLUTATHIONE HYDROLASE GLOC"/>
    <property type="match status" value="1"/>
</dbReference>
<gene>
    <name evidence="6" type="ordered locus">Gura_3108</name>
</gene>